<protein>
    <submittedName>
        <fullName evidence="2">Rhodanese</fullName>
    </submittedName>
</protein>
<dbReference type="InterPro" id="IPR001763">
    <property type="entry name" value="Rhodanese-like_dom"/>
</dbReference>
<dbReference type="PROSITE" id="PS50206">
    <property type="entry name" value="RHODANESE_3"/>
    <property type="match status" value="1"/>
</dbReference>
<dbReference type="OrthoDB" id="9789348at2"/>
<dbReference type="SUPFAM" id="SSF52821">
    <property type="entry name" value="Rhodanese/Cell cycle control phosphatase"/>
    <property type="match status" value="1"/>
</dbReference>
<comment type="caution">
    <text evidence="2">The sequence shown here is derived from an EMBL/GenBank/DDBJ whole genome shotgun (WGS) entry which is preliminary data.</text>
</comment>
<gene>
    <name evidence="2" type="ORF">DPQ33_02550</name>
</gene>
<evidence type="ECO:0000259" key="1">
    <source>
        <dbReference type="PROSITE" id="PS50206"/>
    </source>
</evidence>
<dbReference type="Pfam" id="PF00581">
    <property type="entry name" value="Rhodanese"/>
    <property type="match status" value="1"/>
</dbReference>
<evidence type="ECO:0000313" key="2">
    <source>
        <dbReference type="EMBL" id="TVM19259.1"/>
    </source>
</evidence>
<name>A0A7M3MI10_9BACT</name>
<dbReference type="Proteomes" id="UP000448292">
    <property type="component" value="Unassembled WGS sequence"/>
</dbReference>
<dbReference type="InterPro" id="IPR050229">
    <property type="entry name" value="GlpE_sulfurtransferase"/>
</dbReference>
<feature type="domain" description="Rhodanese" evidence="1">
    <location>
        <begin position="63"/>
        <end position="157"/>
    </location>
</feature>
<dbReference type="RefSeq" id="WP_144301616.1">
    <property type="nucleotide sequence ID" value="NZ_QMIE01000002.1"/>
</dbReference>
<sequence>MHWITRTAVQASCILVVSALLALGVNAIRPDGLPVLHAGQESAVTFDEASGEIALKDAALLFMTNRAVFLDARSQFEYEAGHIQNSLSVPVEDFAYLFEEIEPQLQGKEAIITYCDGERCPLSHELADLLEEKGFDNVYVLKNGWTLWKNEGLPIETGA</sequence>
<dbReference type="Gene3D" id="3.40.250.10">
    <property type="entry name" value="Rhodanese-like domain"/>
    <property type="match status" value="1"/>
</dbReference>
<organism evidence="2 3">
    <name type="scientific">Oceanidesulfovibrio indonesiensis</name>
    <dbReference type="NCBI Taxonomy" id="54767"/>
    <lineage>
        <taxon>Bacteria</taxon>
        <taxon>Pseudomonadati</taxon>
        <taxon>Thermodesulfobacteriota</taxon>
        <taxon>Desulfovibrionia</taxon>
        <taxon>Desulfovibrionales</taxon>
        <taxon>Desulfovibrionaceae</taxon>
        <taxon>Oceanidesulfovibrio</taxon>
    </lineage>
</organism>
<dbReference type="InterPro" id="IPR036873">
    <property type="entry name" value="Rhodanese-like_dom_sf"/>
</dbReference>
<dbReference type="EMBL" id="QMIE01000002">
    <property type="protein sequence ID" value="TVM19259.1"/>
    <property type="molecule type" value="Genomic_DNA"/>
</dbReference>
<keyword evidence="3" id="KW-1185">Reference proteome</keyword>
<accession>A0A7M3MI10</accession>
<dbReference type="SMART" id="SM00450">
    <property type="entry name" value="RHOD"/>
    <property type="match status" value="1"/>
</dbReference>
<dbReference type="AlphaFoldDB" id="A0A7M3MI10"/>
<dbReference type="CDD" id="cd00158">
    <property type="entry name" value="RHOD"/>
    <property type="match status" value="1"/>
</dbReference>
<proteinExistence type="predicted"/>
<reference evidence="2 3" key="1">
    <citation type="submission" date="2018-06" db="EMBL/GenBank/DDBJ databases">
        <title>Complete genome of Desulfovibrio indonesiensis P37SLT.</title>
        <authorList>
            <person name="Crispim J.S."/>
            <person name="Vidigal P.M.P."/>
            <person name="Silva L.C.F."/>
            <person name="Laguardia C.N."/>
            <person name="Araujo L.C."/>
            <person name="Dias R.S."/>
            <person name="Sousa M.P."/>
            <person name="Paula S.O."/>
            <person name="Silva C."/>
        </authorList>
    </citation>
    <scope>NUCLEOTIDE SEQUENCE [LARGE SCALE GENOMIC DNA]</scope>
    <source>
        <strain evidence="2 3">P37SLT</strain>
    </source>
</reference>
<dbReference type="PANTHER" id="PTHR43031:SF1">
    <property type="entry name" value="PYRIDINE NUCLEOTIDE-DISULPHIDE OXIDOREDUCTASE"/>
    <property type="match status" value="1"/>
</dbReference>
<evidence type="ECO:0000313" key="3">
    <source>
        <dbReference type="Proteomes" id="UP000448292"/>
    </source>
</evidence>
<dbReference type="PANTHER" id="PTHR43031">
    <property type="entry name" value="FAD-DEPENDENT OXIDOREDUCTASE"/>
    <property type="match status" value="1"/>
</dbReference>